<evidence type="ECO:0000256" key="1">
    <source>
        <dbReference type="SAM" id="MobiDB-lite"/>
    </source>
</evidence>
<organism evidence="2">
    <name type="scientific">uncultured Rubrobacteraceae bacterium</name>
    <dbReference type="NCBI Taxonomy" id="349277"/>
    <lineage>
        <taxon>Bacteria</taxon>
        <taxon>Bacillati</taxon>
        <taxon>Actinomycetota</taxon>
        <taxon>Rubrobacteria</taxon>
        <taxon>Rubrobacterales</taxon>
        <taxon>Rubrobacteraceae</taxon>
        <taxon>environmental samples</taxon>
    </lineage>
</organism>
<dbReference type="SUPFAM" id="SSF100950">
    <property type="entry name" value="NagB/RpiA/CoA transferase-like"/>
    <property type="match status" value="1"/>
</dbReference>
<reference evidence="2" key="1">
    <citation type="submission" date="2020-02" db="EMBL/GenBank/DDBJ databases">
        <authorList>
            <person name="Meier V. D."/>
        </authorList>
    </citation>
    <scope>NUCLEOTIDE SEQUENCE</scope>
    <source>
        <strain evidence="2">AVDCRST_MAG02</strain>
    </source>
</reference>
<gene>
    <name evidence="2" type="ORF">AVDCRST_MAG02-1152</name>
</gene>
<proteinExistence type="predicted"/>
<accession>A0A6J4QRQ6</accession>
<feature type="region of interest" description="Disordered" evidence="1">
    <location>
        <begin position="72"/>
        <end position="92"/>
    </location>
</feature>
<feature type="region of interest" description="Disordered" evidence="1">
    <location>
        <begin position="35"/>
        <end position="58"/>
    </location>
</feature>
<sequence length="144" mass="15498">MQGRGLNHPEKQAIARKAPEMIEAVDTAAFSVGATTRNGRDQAAGGAAGPHARHQLDQHRARLAWERVEPDHALRRQLPDPSDTLVGPYAGTTLENPSDADVLFLGVHGIHPKAGLTKPNIAEASTNRRPVEADQRVIVADTRV</sequence>
<evidence type="ECO:0000313" key="2">
    <source>
        <dbReference type="EMBL" id="CAA9452909.1"/>
    </source>
</evidence>
<name>A0A6J4QRQ6_9ACTN</name>
<protein>
    <submittedName>
        <fullName evidence="2">Uncharacterized protein</fullName>
    </submittedName>
</protein>
<dbReference type="EMBL" id="CADCVH010000035">
    <property type="protein sequence ID" value="CAA9452909.1"/>
    <property type="molecule type" value="Genomic_DNA"/>
</dbReference>
<dbReference type="InterPro" id="IPR037171">
    <property type="entry name" value="NagB/RpiA_transferase-like"/>
</dbReference>
<dbReference type="AlphaFoldDB" id="A0A6J4QRQ6"/>